<feature type="compositionally biased region" description="Polar residues" evidence="2">
    <location>
        <begin position="1301"/>
        <end position="1313"/>
    </location>
</feature>
<dbReference type="VEuPathDB" id="FungiDB:Z518_00339"/>
<feature type="region of interest" description="Disordered" evidence="2">
    <location>
        <begin position="1"/>
        <end position="65"/>
    </location>
</feature>
<evidence type="ECO:0000313" key="4">
    <source>
        <dbReference type="EMBL" id="KIX09260.1"/>
    </source>
</evidence>
<dbReference type="STRING" id="1442369.A0A0D2JIK0"/>
<feature type="region of interest" description="Disordered" evidence="2">
    <location>
        <begin position="909"/>
        <end position="936"/>
    </location>
</feature>
<feature type="compositionally biased region" description="Polar residues" evidence="2">
    <location>
        <begin position="51"/>
        <end position="63"/>
    </location>
</feature>
<evidence type="ECO:0000256" key="1">
    <source>
        <dbReference type="SAM" id="Coils"/>
    </source>
</evidence>
<keyword evidence="1" id="KW-0175">Coiled coil</keyword>
<feature type="compositionally biased region" description="Basic residues" evidence="2">
    <location>
        <begin position="794"/>
        <end position="806"/>
    </location>
</feature>
<gene>
    <name evidence="4" type="ORF">Z518_00339</name>
</gene>
<feature type="region of interest" description="Disordered" evidence="2">
    <location>
        <begin position="1071"/>
        <end position="1090"/>
    </location>
</feature>
<feature type="compositionally biased region" description="Polar residues" evidence="2">
    <location>
        <begin position="839"/>
        <end position="858"/>
    </location>
</feature>
<evidence type="ECO:0000256" key="2">
    <source>
        <dbReference type="SAM" id="MobiDB-lite"/>
    </source>
</evidence>
<dbReference type="HOGENOM" id="CLU_249040_0_0_1"/>
<dbReference type="RefSeq" id="XP_013276396.1">
    <property type="nucleotide sequence ID" value="XM_013420942.1"/>
</dbReference>
<dbReference type="GeneID" id="25288410"/>
<dbReference type="EMBL" id="KN847475">
    <property type="protein sequence ID" value="KIX09260.1"/>
    <property type="molecule type" value="Genomic_DNA"/>
</dbReference>
<feature type="coiled-coil region" evidence="1">
    <location>
        <begin position="100"/>
        <end position="215"/>
    </location>
</feature>
<protein>
    <submittedName>
        <fullName evidence="4">Uncharacterized protein</fullName>
    </submittedName>
</protein>
<keyword evidence="3" id="KW-0812">Transmembrane</keyword>
<feature type="region of interest" description="Disordered" evidence="2">
    <location>
        <begin position="771"/>
        <end position="886"/>
    </location>
</feature>
<feature type="region of interest" description="Disordered" evidence="2">
    <location>
        <begin position="625"/>
        <end position="654"/>
    </location>
</feature>
<feature type="compositionally biased region" description="Pro residues" evidence="2">
    <location>
        <begin position="1286"/>
        <end position="1297"/>
    </location>
</feature>
<dbReference type="Proteomes" id="UP000053617">
    <property type="component" value="Unassembled WGS sequence"/>
</dbReference>
<keyword evidence="5" id="KW-1185">Reference proteome</keyword>
<feature type="region of interest" description="Disordered" evidence="2">
    <location>
        <begin position="1286"/>
        <end position="1315"/>
    </location>
</feature>
<evidence type="ECO:0000256" key="3">
    <source>
        <dbReference type="SAM" id="Phobius"/>
    </source>
</evidence>
<keyword evidence="3" id="KW-1133">Transmembrane helix</keyword>
<organism evidence="4 5">
    <name type="scientific">Rhinocladiella mackenziei CBS 650.93</name>
    <dbReference type="NCBI Taxonomy" id="1442369"/>
    <lineage>
        <taxon>Eukaryota</taxon>
        <taxon>Fungi</taxon>
        <taxon>Dikarya</taxon>
        <taxon>Ascomycota</taxon>
        <taxon>Pezizomycotina</taxon>
        <taxon>Eurotiomycetes</taxon>
        <taxon>Chaetothyriomycetidae</taxon>
        <taxon>Chaetothyriales</taxon>
        <taxon>Herpotrichiellaceae</taxon>
        <taxon>Rhinocladiella</taxon>
    </lineage>
</organism>
<keyword evidence="3" id="KW-0472">Membrane</keyword>
<feature type="transmembrane region" description="Helical" evidence="3">
    <location>
        <begin position="1144"/>
        <end position="1163"/>
    </location>
</feature>
<evidence type="ECO:0000313" key="5">
    <source>
        <dbReference type="Proteomes" id="UP000053617"/>
    </source>
</evidence>
<name>A0A0D2JIK0_9EURO</name>
<sequence>MNDHGEGQGSDPSDVHQDEGPFDLNEQEPYANVGLGLITSPRRLRRPRFSPWNSPRSNDSPTSGIKPLEIIQEGHQLLLGVDEASAKQDELGGDGSRLEKDKHEEELQTLNKKIEKLQVETEKLRIGKTTMENQLRGLASDNDDLRGKLHQYKQQHQQMKQENKKLSNDLQRIHTSLHDTEEKYSAQLEKNRPLIKEIEDLKKDLRIQYEGIQKKMTDAHHENLRYQEKWKTKSNEVESLMKEMGPIKASRDRSEEALQASEQECNRLCVEIEKCFAWMEKIRKEQILRDEDQTLFCDQRVPTLVDNPDALHSSLPLFVQFERLEELIESPMEAAPSSRARVEAKPLTLKKLSSFDSPGPSRCPSLPNLQDYRNGAKVSGSRYPGYVPRRTSSLRSSFDIENLDADFSARESTPSDKAIFPTRQLSIDLTRKMSGLELSRPLSQGQHFELQDQRNTVFTSTIQTQEASAVSTLSLTAPETVSDLLIRHPQESAGFSEPFPLAPRFKEAIETVRKQQAWTMSSSFGKRSTDDTIATGSAIESPRSPGFRNQFSLSPKSLPQSAPCEPALLGEGQVGTSFESSMKAKLESEMAVVKPGPVPEIHSCDFSPSQAKSLSVREMNSSSFDNPNFMFSGKPASRSHSLPDERPDSNKKDSVLRRTITWGLRPHGLSSAKTFQGMDSDSGAKALWYGDDQTFRKIHIQTMFLQHPNDSHHYDDGNHLSPNFHDKDSKWRSTYGPKRSFVKAHGIHGAESSPLDNVSTSKYPRSYLDRKLASSKQTSPKIPPKRTSPLRPARFPRFHSTKRGSRPSRIGGRFVINRGSTISSLIPNPGKNEALNNGLPRTQPASIQTPGSSPQPAGTESIRTRSLDTEPLSIPPSDTYPDVDSAASSNVNIQPVVVNYTDIVRITTSTPTQGDHIDETNNEDSDSSPSGPSIPYQLSFLGTSLRALRSLRIYKRRDSDASDQALQLNPGSISSTIRSSATEIGSILGRFTDSVGSVRSQIWSRAEEPVSVITKAGFSGNETEENVQLSPDASAETIFQSPPGVEARALPSSWTSTEPENHTLIASDEKVQIDPGPQPPPASETQIQTEQEIEPRNAPVAEVHRLNSLPYSATPGEVVAAEKTTRTPLGPSSHFNRIRDWKPFQTLIVIGTIWVVISGIILYSGSFARLDGRTSSFGTTTSGLRMCPRVSPTSTSVQMSASTLTGHLSTEDSLSRNIPYTGYAPTWASNSRVLSMNPLVLTTVESPASVYVDSLRNEDLAMNGTHEDISNSAFDSTCTLGRPPYQPSPPCRAPTPPITVWSPSPQSKPTSPEKSFVPPLIQRLAHFLEIEDIELDLPLPPAHMPSSKVMPMSTFTASSISTARIERIPSSPAVSSRIESSLPSYLPRRSTEYSLLSTSASSISSTVISSFSTVSTSTSPTSLSSTSTTLDFHTEKTYPKNLDRQDNHDLPVYIDRPCPGPSYWGFAPLIQRWVDIVMSDVTIWASQWGGGGY</sequence>
<reference evidence="4 5" key="1">
    <citation type="submission" date="2015-01" db="EMBL/GenBank/DDBJ databases">
        <title>The Genome Sequence of Rhinocladiella mackenzie CBS 650.93.</title>
        <authorList>
            <consortium name="The Broad Institute Genomics Platform"/>
            <person name="Cuomo C."/>
            <person name="de Hoog S."/>
            <person name="Gorbushina A."/>
            <person name="Stielow B."/>
            <person name="Teixiera M."/>
            <person name="Abouelleil A."/>
            <person name="Chapman S.B."/>
            <person name="Priest M."/>
            <person name="Young S.K."/>
            <person name="Wortman J."/>
            <person name="Nusbaum C."/>
            <person name="Birren B."/>
        </authorList>
    </citation>
    <scope>NUCLEOTIDE SEQUENCE [LARGE SCALE GENOMIC DNA]</scope>
    <source>
        <strain evidence="4 5">CBS 650.93</strain>
    </source>
</reference>
<feature type="compositionally biased region" description="Basic and acidic residues" evidence="2">
    <location>
        <begin position="641"/>
        <end position="654"/>
    </location>
</feature>
<accession>A0A0D2JIK0</accession>
<proteinExistence type="predicted"/>